<keyword evidence="10" id="KW-1185">Reference proteome</keyword>
<dbReference type="CDD" id="cd06354">
    <property type="entry name" value="PBP1_PrnA-like"/>
    <property type="match status" value="1"/>
</dbReference>
<dbReference type="AlphaFoldDB" id="A0A1I4ITK5"/>
<dbReference type="InterPro" id="IPR003760">
    <property type="entry name" value="PnrA-like"/>
</dbReference>
<dbReference type="Proteomes" id="UP000198565">
    <property type="component" value="Unassembled WGS sequence"/>
</dbReference>
<evidence type="ECO:0000313" key="10">
    <source>
        <dbReference type="Proteomes" id="UP000198565"/>
    </source>
</evidence>
<accession>A0A1I4ITK5</accession>
<feature type="chain" id="PRO_5039135081" evidence="7">
    <location>
        <begin position="22"/>
        <end position="325"/>
    </location>
</feature>
<dbReference type="PANTHER" id="PTHR34296:SF2">
    <property type="entry name" value="ABC TRANSPORTER GUANOSINE-BINDING PROTEIN NUPN"/>
    <property type="match status" value="1"/>
</dbReference>
<evidence type="ECO:0000256" key="2">
    <source>
        <dbReference type="ARBA" id="ARBA00008610"/>
    </source>
</evidence>
<evidence type="ECO:0000256" key="5">
    <source>
        <dbReference type="ARBA" id="ARBA00023136"/>
    </source>
</evidence>
<evidence type="ECO:0000256" key="6">
    <source>
        <dbReference type="ARBA" id="ARBA00023288"/>
    </source>
</evidence>
<proteinExistence type="inferred from homology"/>
<dbReference type="OrthoDB" id="9784230at2"/>
<dbReference type="Gene3D" id="3.40.50.2300">
    <property type="match status" value="2"/>
</dbReference>
<dbReference type="Pfam" id="PF02608">
    <property type="entry name" value="Bmp"/>
    <property type="match status" value="1"/>
</dbReference>
<sequence length="325" mass="35414">MRNWTLVLFLSLIMMITGCSEQNTSSTIDDNVKIGVMLSDVGLGDQSFSDSAFYGLEQARDELGVLFDYRELADVGDYQTGLTQLIEEGNDLIIGLGYMIEEDLIKVAEEYPDQQFVIVDSVIDLPNVTSVNFKEHEGSFLIGALAGMKTESDVVGFVGGEDTPLIRKFLNGYKQGVAATNPDATVLEQFAGDFGDDQLGEEIAAELIEEGADYIYPSAGFTGVGVIKQAQEEGIYSFGVDSDQYYLGEDTVVTSMMKNIDVAMYRLATELVENGELTSENLELGLSDDGVGLAPIRVLSLTSDQEEQLNELTDDITSNEITVNE</sequence>
<protein>
    <submittedName>
        <fullName evidence="9">Basic membrane protein A</fullName>
    </submittedName>
</protein>
<feature type="domain" description="ABC transporter substrate-binding protein PnrA-like" evidence="8">
    <location>
        <begin position="36"/>
        <end position="324"/>
    </location>
</feature>
<reference evidence="10" key="1">
    <citation type="submission" date="2016-10" db="EMBL/GenBank/DDBJ databases">
        <authorList>
            <person name="Varghese N."/>
            <person name="Submissions S."/>
        </authorList>
    </citation>
    <scope>NUCLEOTIDE SEQUENCE [LARGE SCALE GENOMIC DNA]</scope>
    <source>
        <strain evidence="10">CGMCC 1.4250</strain>
    </source>
</reference>
<evidence type="ECO:0000256" key="7">
    <source>
        <dbReference type="SAM" id="SignalP"/>
    </source>
</evidence>
<gene>
    <name evidence="9" type="ORF">SAMN04487943_102292</name>
</gene>
<comment type="similarity">
    <text evidence="2">Belongs to the BMP lipoprotein family.</text>
</comment>
<organism evidence="9 10">
    <name type="scientific">Gracilibacillus orientalis</name>
    <dbReference type="NCBI Taxonomy" id="334253"/>
    <lineage>
        <taxon>Bacteria</taxon>
        <taxon>Bacillati</taxon>
        <taxon>Bacillota</taxon>
        <taxon>Bacilli</taxon>
        <taxon>Bacillales</taxon>
        <taxon>Bacillaceae</taxon>
        <taxon>Gracilibacillus</taxon>
    </lineage>
</organism>
<comment type="subcellular location">
    <subcellularLocation>
        <location evidence="1">Cell membrane</location>
        <topology evidence="1">Lipid-anchor</topology>
    </subcellularLocation>
</comment>
<dbReference type="GO" id="GO:0005886">
    <property type="term" value="C:plasma membrane"/>
    <property type="evidence" value="ECO:0007669"/>
    <property type="project" value="UniProtKB-SubCell"/>
</dbReference>
<dbReference type="STRING" id="334253.SAMN04487943_102292"/>
<evidence type="ECO:0000259" key="8">
    <source>
        <dbReference type="Pfam" id="PF02608"/>
    </source>
</evidence>
<keyword evidence="6" id="KW-0449">Lipoprotein</keyword>
<evidence type="ECO:0000313" key="9">
    <source>
        <dbReference type="EMBL" id="SFL57682.1"/>
    </source>
</evidence>
<keyword evidence="4 7" id="KW-0732">Signal</keyword>
<dbReference type="RefSeq" id="WP_091481991.1">
    <property type="nucleotide sequence ID" value="NZ_FOTR01000002.1"/>
</dbReference>
<dbReference type="SUPFAM" id="SSF53822">
    <property type="entry name" value="Periplasmic binding protein-like I"/>
    <property type="match status" value="1"/>
</dbReference>
<dbReference type="PROSITE" id="PS51257">
    <property type="entry name" value="PROKAR_LIPOPROTEIN"/>
    <property type="match status" value="1"/>
</dbReference>
<evidence type="ECO:0000256" key="4">
    <source>
        <dbReference type="ARBA" id="ARBA00022729"/>
    </source>
</evidence>
<evidence type="ECO:0000256" key="1">
    <source>
        <dbReference type="ARBA" id="ARBA00004193"/>
    </source>
</evidence>
<evidence type="ECO:0000256" key="3">
    <source>
        <dbReference type="ARBA" id="ARBA00022475"/>
    </source>
</evidence>
<dbReference type="EMBL" id="FOTR01000002">
    <property type="protein sequence ID" value="SFL57682.1"/>
    <property type="molecule type" value="Genomic_DNA"/>
</dbReference>
<feature type="signal peptide" evidence="7">
    <location>
        <begin position="1"/>
        <end position="21"/>
    </location>
</feature>
<dbReference type="InterPro" id="IPR028082">
    <property type="entry name" value="Peripla_BP_I"/>
</dbReference>
<keyword evidence="3" id="KW-1003">Cell membrane</keyword>
<keyword evidence="5" id="KW-0472">Membrane</keyword>
<dbReference type="PANTHER" id="PTHR34296">
    <property type="entry name" value="TRANSCRIPTIONAL ACTIVATOR PROTEIN MED"/>
    <property type="match status" value="1"/>
</dbReference>
<dbReference type="InterPro" id="IPR050957">
    <property type="entry name" value="BMP_lipoprotein"/>
</dbReference>
<name>A0A1I4ITK5_9BACI</name>